<evidence type="ECO:0000313" key="5">
    <source>
        <dbReference type="Proteomes" id="UP001356427"/>
    </source>
</evidence>
<dbReference type="InterPro" id="IPR011701">
    <property type="entry name" value="MFS"/>
</dbReference>
<comment type="caution">
    <text evidence="4">The sequence shown here is derived from an EMBL/GenBank/DDBJ whole genome shotgun (WGS) entry which is preliminary data.</text>
</comment>
<dbReference type="Pfam" id="PF07690">
    <property type="entry name" value="MFS_1"/>
    <property type="match status" value="1"/>
</dbReference>
<keyword evidence="2" id="KW-0812">Transmembrane</keyword>
<name>A0AAN8MJN4_9TELE</name>
<keyword evidence="5" id="KW-1185">Reference proteome</keyword>
<dbReference type="AlphaFoldDB" id="A0AAN8MJN4"/>
<dbReference type="InterPro" id="IPR020846">
    <property type="entry name" value="MFS_dom"/>
</dbReference>
<evidence type="ECO:0000256" key="2">
    <source>
        <dbReference type="SAM" id="Phobius"/>
    </source>
</evidence>
<feature type="transmembrane region" description="Helical" evidence="2">
    <location>
        <begin position="55"/>
        <end position="73"/>
    </location>
</feature>
<reference evidence="4 5" key="1">
    <citation type="submission" date="2021-04" db="EMBL/GenBank/DDBJ databases">
        <authorList>
            <person name="De Guttry C."/>
            <person name="Zahm M."/>
            <person name="Klopp C."/>
            <person name="Cabau C."/>
            <person name="Louis A."/>
            <person name="Berthelot C."/>
            <person name="Parey E."/>
            <person name="Roest Crollius H."/>
            <person name="Montfort J."/>
            <person name="Robinson-Rechavi M."/>
            <person name="Bucao C."/>
            <person name="Bouchez O."/>
            <person name="Gislard M."/>
            <person name="Lluch J."/>
            <person name="Milhes M."/>
            <person name="Lampietro C."/>
            <person name="Lopez Roques C."/>
            <person name="Donnadieu C."/>
            <person name="Braasch I."/>
            <person name="Desvignes T."/>
            <person name="Postlethwait J."/>
            <person name="Bobe J."/>
            <person name="Wedekind C."/>
            <person name="Guiguen Y."/>
        </authorList>
    </citation>
    <scope>NUCLEOTIDE SEQUENCE [LARGE SCALE GENOMIC DNA]</scope>
    <source>
        <strain evidence="4">Cs_M1</strain>
        <tissue evidence="4">Blood</tissue>
    </source>
</reference>
<accession>A0AAN8MJN4</accession>
<dbReference type="SUPFAM" id="SSF103473">
    <property type="entry name" value="MFS general substrate transporter"/>
    <property type="match status" value="1"/>
</dbReference>
<proteinExistence type="predicted"/>
<dbReference type="Proteomes" id="UP001356427">
    <property type="component" value="Unassembled WGS sequence"/>
</dbReference>
<keyword evidence="2" id="KW-0472">Membrane</keyword>
<evidence type="ECO:0000259" key="3">
    <source>
        <dbReference type="PROSITE" id="PS50850"/>
    </source>
</evidence>
<dbReference type="EMBL" id="JAGTTL010000001">
    <property type="protein sequence ID" value="KAK6328346.1"/>
    <property type="molecule type" value="Genomic_DNA"/>
</dbReference>
<dbReference type="InterPro" id="IPR050327">
    <property type="entry name" value="Proton-linked_MCT"/>
</dbReference>
<dbReference type="GO" id="GO:0016323">
    <property type="term" value="C:basolateral plasma membrane"/>
    <property type="evidence" value="ECO:0007669"/>
    <property type="project" value="TreeGrafter"/>
</dbReference>
<gene>
    <name evidence="4" type="ORF">J4Q44_G00003240</name>
</gene>
<evidence type="ECO:0000313" key="4">
    <source>
        <dbReference type="EMBL" id="KAK6328346.1"/>
    </source>
</evidence>
<dbReference type="PANTHER" id="PTHR11360">
    <property type="entry name" value="MONOCARBOXYLATE TRANSPORTER"/>
    <property type="match status" value="1"/>
</dbReference>
<evidence type="ECO:0000256" key="1">
    <source>
        <dbReference type="ARBA" id="ARBA00004141"/>
    </source>
</evidence>
<dbReference type="Gene3D" id="1.20.1250.20">
    <property type="entry name" value="MFS general substrate transporter like domains"/>
    <property type="match status" value="1"/>
</dbReference>
<dbReference type="PROSITE" id="PS50850">
    <property type="entry name" value="MFS"/>
    <property type="match status" value="1"/>
</dbReference>
<feature type="transmembrane region" description="Helical" evidence="2">
    <location>
        <begin position="80"/>
        <end position="103"/>
    </location>
</feature>
<dbReference type="InterPro" id="IPR036259">
    <property type="entry name" value="MFS_trans_sf"/>
</dbReference>
<protein>
    <recommendedName>
        <fullName evidence="3">Major facilitator superfamily (MFS) profile domain-containing protein</fullName>
    </recommendedName>
</protein>
<organism evidence="4 5">
    <name type="scientific">Coregonus suidteri</name>
    <dbReference type="NCBI Taxonomy" id="861788"/>
    <lineage>
        <taxon>Eukaryota</taxon>
        <taxon>Metazoa</taxon>
        <taxon>Chordata</taxon>
        <taxon>Craniata</taxon>
        <taxon>Vertebrata</taxon>
        <taxon>Euteleostomi</taxon>
        <taxon>Actinopterygii</taxon>
        <taxon>Neopterygii</taxon>
        <taxon>Teleostei</taxon>
        <taxon>Protacanthopterygii</taxon>
        <taxon>Salmoniformes</taxon>
        <taxon>Salmonidae</taxon>
        <taxon>Coregoninae</taxon>
        <taxon>Coregonus</taxon>
    </lineage>
</organism>
<sequence length="125" mass="12950">MACLSVNSFCPGPVSSIMVNRFGSKPVMLVGGLLASAGTVGASFTTAIIQLYLTGLGLALYFQSSLIMLVSYFDKLRPLANGLAAAGSPVFLSVLSPLGQVLLDHYGWREGFLIMGGCCSPVGLS</sequence>
<feature type="transmembrane region" description="Helical" evidence="2">
    <location>
        <begin position="27"/>
        <end position="49"/>
    </location>
</feature>
<dbReference type="GO" id="GO:0008028">
    <property type="term" value="F:monocarboxylic acid transmembrane transporter activity"/>
    <property type="evidence" value="ECO:0007669"/>
    <property type="project" value="TreeGrafter"/>
</dbReference>
<comment type="subcellular location">
    <subcellularLocation>
        <location evidence="1">Membrane</location>
        <topology evidence="1">Multi-pass membrane protein</topology>
    </subcellularLocation>
</comment>
<keyword evidence="2" id="KW-1133">Transmembrane helix</keyword>
<feature type="domain" description="Major facilitator superfamily (MFS) profile" evidence="3">
    <location>
        <begin position="1"/>
        <end position="125"/>
    </location>
</feature>
<dbReference type="PANTHER" id="PTHR11360:SF26">
    <property type="entry name" value="MONOCARBOXYLATE TRANSPORTER 3"/>
    <property type="match status" value="1"/>
</dbReference>